<dbReference type="Proteomes" id="UP000663090">
    <property type="component" value="Chromosome"/>
</dbReference>
<reference evidence="1 2" key="1">
    <citation type="submission" date="2021-02" db="EMBL/GenBank/DDBJ databases">
        <title>De Novo genome assembly of isolated myxobacteria.</title>
        <authorList>
            <person name="Stevens D.C."/>
        </authorList>
    </citation>
    <scope>NUCLEOTIDE SEQUENCE [LARGE SCALE GENOMIC DNA]</scope>
    <source>
        <strain evidence="1 2">SCHIC003</strain>
    </source>
</reference>
<name>A0ABX7NG62_9BACT</name>
<proteinExistence type="predicted"/>
<evidence type="ECO:0000313" key="1">
    <source>
        <dbReference type="EMBL" id="QSQ17658.1"/>
    </source>
</evidence>
<protein>
    <recommendedName>
        <fullName evidence="3">DUF937 domain-containing protein</fullName>
    </recommendedName>
</protein>
<evidence type="ECO:0008006" key="3">
    <source>
        <dbReference type="Google" id="ProtNLM"/>
    </source>
</evidence>
<accession>A0ABX7NG62</accession>
<gene>
    <name evidence="1" type="ORF">JY572_17140</name>
</gene>
<keyword evidence="2" id="KW-1185">Reference proteome</keyword>
<organism evidence="1 2">
    <name type="scientific">Myxococcus landrumensis</name>
    <dbReference type="NCBI Taxonomy" id="2813577"/>
    <lineage>
        <taxon>Bacteria</taxon>
        <taxon>Pseudomonadati</taxon>
        <taxon>Myxococcota</taxon>
        <taxon>Myxococcia</taxon>
        <taxon>Myxococcales</taxon>
        <taxon>Cystobacterineae</taxon>
        <taxon>Myxococcaceae</taxon>
        <taxon>Myxococcus</taxon>
    </lineage>
</organism>
<dbReference type="RefSeq" id="WP_206719277.1">
    <property type="nucleotide sequence ID" value="NZ_CP071091.1"/>
</dbReference>
<evidence type="ECO:0000313" key="2">
    <source>
        <dbReference type="Proteomes" id="UP000663090"/>
    </source>
</evidence>
<sequence length="209" mass="22080">MHDVDRTYQEQEDESFEFEFNAEEEWGEVFNESELNELAMELLEVGNDQELEQFLGNLIKKAGSAIRKVVSSPTGQALGAKLKSLAKQGLVAGGRAVGNMVLPGLGGAVGGKLGQRVGQAFGLELEGLSQEDREFEVAKQFVRLAGNASRAALSAGEGASPQQAVGSAMQQAIQRYAPGLAGAATPPRAGTATSGRWVRKGNKIILHGV</sequence>
<dbReference type="EMBL" id="CP071091">
    <property type="protein sequence ID" value="QSQ17658.1"/>
    <property type="molecule type" value="Genomic_DNA"/>
</dbReference>